<protein>
    <submittedName>
        <fullName evidence="1">Uncharacterized protein</fullName>
    </submittedName>
</protein>
<dbReference type="EMBL" id="FCOB02000023">
    <property type="protein sequence ID" value="SAK86023.1"/>
    <property type="molecule type" value="Genomic_DNA"/>
</dbReference>
<keyword evidence="2" id="KW-1185">Reference proteome</keyword>
<dbReference type="OrthoDB" id="5526813at2"/>
<accession>A0A158CUG3</accession>
<dbReference type="RefSeq" id="WP_087048065.1">
    <property type="nucleotide sequence ID" value="NZ_FCOB02000023.1"/>
</dbReference>
<organism evidence="1 2">
    <name type="scientific">Caballeronia ptereochthonis</name>
    <dbReference type="NCBI Taxonomy" id="1777144"/>
    <lineage>
        <taxon>Bacteria</taxon>
        <taxon>Pseudomonadati</taxon>
        <taxon>Pseudomonadota</taxon>
        <taxon>Betaproteobacteria</taxon>
        <taxon>Burkholderiales</taxon>
        <taxon>Burkholderiaceae</taxon>
        <taxon>Caballeronia</taxon>
    </lineage>
</organism>
<reference evidence="1" key="1">
    <citation type="submission" date="2016-01" db="EMBL/GenBank/DDBJ databases">
        <authorList>
            <person name="Peeters C."/>
        </authorList>
    </citation>
    <scope>NUCLEOTIDE SEQUENCE [LARGE SCALE GENOMIC DNA]</scope>
    <source>
        <strain evidence="1">LMG 29326</strain>
    </source>
</reference>
<evidence type="ECO:0000313" key="1">
    <source>
        <dbReference type="EMBL" id="SAK86023.1"/>
    </source>
</evidence>
<dbReference type="Proteomes" id="UP000054978">
    <property type="component" value="Unassembled WGS sequence"/>
</dbReference>
<comment type="caution">
    <text evidence="1">The sequence shown here is derived from an EMBL/GenBank/DDBJ whole genome shotgun (WGS) entry which is preliminary data.</text>
</comment>
<gene>
    <name evidence="1" type="ORF">AWB83_04698</name>
</gene>
<evidence type="ECO:0000313" key="2">
    <source>
        <dbReference type="Proteomes" id="UP000054978"/>
    </source>
</evidence>
<name>A0A158CUG3_9BURK</name>
<proteinExistence type="predicted"/>
<sequence length="265" mass="29360">MRNFVMVSPNFWVGQTGRDLARAGTAAQLTALYLLSNPQANYTGLYRLPLIYIANDLNMSQDAVRAALVAIEKTGFAKYHERSEYVWIVESARHQLGELKANDNKVKYVNKEFAAIGKNCPFIAEYFAKYGASMHLKPHKDMPQAAQTAAKSGAVAQAAAVEFASTEVIEQGAAVEQLVPAALVVVATTREAARVKFYDSLSTFVHKRDVNGFETYSGNETVRRLVTFAEDVGHEEAINVIQLALEAHDYDVIDFDMYAREVIDI</sequence>
<dbReference type="AlphaFoldDB" id="A0A158CUG3"/>